<organism evidence="1 2">
    <name type="scientific">Daphnia pulex</name>
    <name type="common">Water flea</name>
    <dbReference type="NCBI Taxonomy" id="6669"/>
    <lineage>
        <taxon>Eukaryota</taxon>
        <taxon>Metazoa</taxon>
        <taxon>Ecdysozoa</taxon>
        <taxon>Arthropoda</taxon>
        <taxon>Crustacea</taxon>
        <taxon>Branchiopoda</taxon>
        <taxon>Diplostraca</taxon>
        <taxon>Cladocera</taxon>
        <taxon>Anomopoda</taxon>
        <taxon>Daphniidae</taxon>
        <taxon>Daphnia</taxon>
    </lineage>
</organism>
<dbReference type="HOGENOM" id="CLU_1779326_0_0_1"/>
<dbReference type="Proteomes" id="UP000000305">
    <property type="component" value="Unassembled WGS sequence"/>
</dbReference>
<gene>
    <name evidence="1" type="ORF">DAPPUDRAFT_324202</name>
</gene>
<protein>
    <submittedName>
        <fullName evidence="1">Uncharacterized protein</fullName>
    </submittedName>
</protein>
<proteinExistence type="predicted"/>
<keyword evidence="2" id="KW-1185">Reference proteome</keyword>
<dbReference type="EMBL" id="GL732582">
    <property type="protein sequence ID" value="EFX74611.1"/>
    <property type="molecule type" value="Genomic_DNA"/>
</dbReference>
<dbReference type="InParanoid" id="E9H101"/>
<evidence type="ECO:0000313" key="2">
    <source>
        <dbReference type="Proteomes" id="UP000000305"/>
    </source>
</evidence>
<dbReference type="KEGG" id="dpx:DAPPUDRAFT_324202"/>
<dbReference type="AlphaFoldDB" id="E9H101"/>
<name>E9H101_DAPPU</name>
<sequence length="146" mass="15824">MQLESLQVGVLSTRTLRQAQACSHGNSPESGYIFKNIIGLQLKLLIAVEKIHGQFSSNLFDLSLVVQITDAVVGALTDVMLQGNRRVVGLNVGIILLEEGQHIFIVEIMLPFDVMSIGGKYEGGAGKPGKPHKETVNEPLVFPECL</sequence>
<reference evidence="1 2" key="1">
    <citation type="journal article" date="2011" name="Science">
        <title>The ecoresponsive genome of Daphnia pulex.</title>
        <authorList>
            <person name="Colbourne J.K."/>
            <person name="Pfrender M.E."/>
            <person name="Gilbert D."/>
            <person name="Thomas W.K."/>
            <person name="Tucker A."/>
            <person name="Oakley T.H."/>
            <person name="Tokishita S."/>
            <person name="Aerts A."/>
            <person name="Arnold G.J."/>
            <person name="Basu M.K."/>
            <person name="Bauer D.J."/>
            <person name="Caceres C.E."/>
            <person name="Carmel L."/>
            <person name="Casola C."/>
            <person name="Choi J.H."/>
            <person name="Detter J.C."/>
            <person name="Dong Q."/>
            <person name="Dusheyko S."/>
            <person name="Eads B.D."/>
            <person name="Frohlich T."/>
            <person name="Geiler-Samerotte K.A."/>
            <person name="Gerlach D."/>
            <person name="Hatcher P."/>
            <person name="Jogdeo S."/>
            <person name="Krijgsveld J."/>
            <person name="Kriventseva E.V."/>
            <person name="Kultz D."/>
            <person name="Laforsch C."/>
            <person name="Lindquist E."/>
            <person name="Lopez J."/>
            <person name="Manak J.R."/>
            <person name="Muller J."/>
            <person name="Pangilinan J."/>
            <person name="Patwardhan R.P."/>
            <person name="Pitluck S."/>
            <person name="Pritham E.J."/>
            <person name="Rechtsteiner A."/>
            <person name="Rho M."/>
            <person name="Rogozin I.B."/>
            <person name="Sakarya O."/>
            <person name="Salamov A."/>
            <person name="Schaack S."/>
            <person name="Shapiro H."/>
            <person name="Shiga Y."/>
            <person name="Skalitzky C."/>
            <person name="Smith Z."/>
            <person name="Souvorov A."/>
            <person name="Sung W."/>
            <person name="Tang Z."/>
            <person name="Tsuchiya D."/>
            <person name="Tu H."/>
            <person name="Vos H."/>
            <person name="Wang M."/>
            <person name="Wolf Y.I."/>
            <person name="Yamagata H."/>
            <person name="Yamada T."/>
            <person name="Ye Y."/>
            <person name="Shaw J.R."/>
            <person name="Andrews J."/>
            <person name="Crease T.J."/>
            <person name="Tang H."/>
            <person name="Lucas S.M."/>
            <person name="Robertson H.M."/>
            <person name="Bork P."/>
            <person name="Koonin E.V."/>
            <person name="Zdobnov E.M."/>
            <person name="Grigoriev I.V."/>
            <person name="Lynch M."/>
            <person name="Boore J.L."/>
        </authorList>
    </citation>
    <scope>NUCLEOTIDE SEQUENCE [LARGE SCALE GENOMIC DNA]</scope>
</reference>
<accession>E9H101</accession>
<evidence type="ECO:0000313" key="1">
    <source>
        <dbReference type="EMBL" id="EFX74611.1"/>
    </source>
</evidence>